<dbReference type="SUPFAM" id="SSF160935">
    <property type="entry name" value="VPA0735-like"/>
    <property type="match status" value="1"/>
</dbReference>
<dbReference type="Pfam" id="PF06863">
    <property type="entry name" value="DUF1254"/>
    <property type="match status" value="1"/>
</dbReference>
<dbReference type="PANTHER" id="PTHR36509">
    <property type="entry name" value="BLL3101 PROTEIN"/>
    <property type="match status" value="1"/>
</dbReference>
<evidence type="ECO:0000259" key="1">
    <source>
        <dbReference type="Pfam" id="PF06742"/>
    </source>
</evidence>
<dbReference type="InterPro" id="IPR037050">
    <property type="entry name" value="DUF1254_sf"/>
</dbReference>
<dbReference type="EMBL" id="JAFBBK010000001">
    <property type="protein sequence ID" value="MBM7413357.1"/>
    <property type="molecule type" value="Genomic_DNA"/>
</dbReference>
<protein>
    <recommendedName>
        <fullName evidence="5">DUF1254 domain-containing protein</fullName>
    </recommendedName>
</protein>
<organism evidence="3 4">
    <name type="scientific">Rhodococcoides corynebacterioides</name>
    <dbReference type="NCBI Taxonomy" id="53972"/>
    <lineage>
        <taxon>Bacteria</taxon>
        <taxon>Bacillati</taxon>
        <taxon>Actinomycetota</taxon>
        <taxon>Actinomycetes</taxon>
        <taxon>Mycobacteriales</taxon>
        <taxon>Nocardiaceae</taxon>
        <taxon>Rhodococcoides</taxon>
    </lineage>
</organism>
<evidence type="ECO:0000313" key="3">
    <source>
        <dbReference type="EMBL" id="MBM7413357.1"/>
    </source>
</evidence>
<feature type="domain" description="DUF1214" evidence="1">
    <location>
        <begin position="341"/>
        <end position="449"/>
    </location>
</feature>
<sequence>MTRTREADPAIGPTSYDPTRLDQFQESAADDVRPVGTDETLTLASVLAQQAVLYGMPAVLQYASMCTQCAPVSDGAPWTLNTLKHERSLARSDFRHFRVPNVDTVYSNAWLDLTEGPVTIDLPEFGSRYYTLEFVDAHSNVSNVSARTYPDGPRTIVVTAPGQDGTATALPSDAVVFDVPTLLMWILMRIQVHSGPDDIDTVRALQDSVVITGPAPRPRPWPVLHREDMESSAAAFLTALDTVVAVNGVPVQDLSHVHQFRQLNVGPGTPDVGDLDEVMSRGADIGFTRAMALLDSSRSRLGRRTASGWTRVLDKGAHGHNFVARAVMNFVGLGANAVEENCSYNTYVDSDGNALTGSDGHTYEIEFSEPPPAEAFWSVTLYDAETGWLYEAPGDVFSVRSITSPDGRVSNPSRIVIGHGRPDGHDDARSWLPTPARPFFLVLRMYRPHEDALTERWSPPPVHLADKPTPTTA</sequence>
<gene>
    <name evidence="3" type="ORF">JOE42_000090</name>
</gene>
<accession>A0ABS2KN15</accession>
<evidence type="ECO:0008006" key="5">
    <source>
        <dbReference type="Google" id="ProtNLM"/>
    </source>
</evidence>
<dbReference type="PANTHER" id="PTHR36509:SF2">
    <property type="entry name" value="BLL3101 PROTEIN"/>
    <property type="match status" value="1"/>
</dbReference>
<keyword evidence="4" id="KW-1185">Reference proteome</keyword>
<proteinExistence type="predicted"/>
<reference evidence="3 4" key="1">
    <citation type="submission" date="2021-01" db="EMBL/GenBank/DDBJ databases">
        <title>Genomics of switchgrass bacterial isolates.</title>
        <authorList>
            <person name="Shade A."/>
        </authorList>
    </citation>
    <scope>NUCLEOTIDE SEQUENCE [LARGE SCALE GENOMIC DNA]</scope>
    <source>
        <strain evidence="3 4">PvP111</strain>
    </source>
</reference>
<dbReference type="InterPro" id="IPR010621">
    <property type="entry name" value="DUF1214"/>
</dbReference>
<dbReference type="Proteomes" id="UP000703038">
    <property type="component" value="Unassembled WGS sequence"/>
</dbReference>
<evidence type="ECO:0000313" key="4">
    <source>
        <dbReference type="Proteomes" id="UP000703038"/>
    </source>
</evidence>
<dbReference type="InterPro" id="IPR037049">
    <property type="entry name" value="DUF1214_C_sf"/>
</dbReference>
<dbReference type="Pfam" id="PF06742">
    <property type="entry name" value="DUF1214"/>
    <property type="match status" value="1"/>
</dbReference>
<dbReference type="RefSeq" id="WP_204865974.1">
    <property type="nucleotide sequence ID" value="NZ_JAFBBK010000001.1"/>
</dbReference>
<dbReference type="Gene3D" id="2.60.120.600">
    <property type="entry name" value="Domain of unknown function DUF1214, C-terminal domain"/>
    <property type="match status" value="1"/>
</dbReference>
<feature type="domain" description="DUF1254" evidence="2">
    <location>
        <begin position="81"/>
        <end position="212"/>
    </location>
</feature>
<evidence type="ECO:0000259" key="2">
    <source>
        <dbReference type="Pfam" id="PF06863"/>
    </source>
</evidence>
<comment type="caution">
    <text evidence="3">The sequence shown here is derived from an EMBL/GenBank/DDBJ whole genome shotgun (WGS) entry which is preliminary data.</text>
</comment>
<name>A0ABS2KN15_9NOCA</name>
<dbReference type="Gene3D" id="2.60.40.1610">
    <property type="entry name" value="Domain of unknown function DUF1254"/>
    <property type="match status" value="1"/>
</dbReference>
<dbReference type="InterPro" id="IPR010679">
    <property type="entry name" value="DUF1254"/>
</dbReference>